<protein>
    <submittedName>
        <fullName evidence="11">Zinc finger protein 142</fullName>
    </submittedName>
</protein>
<dbReference type="Gene3D" id="3.30.160.60">
    <property type="entry name" value="Classic Zinc Finger"/>
    <property type="match status" value="20"/>
</dbReference>
<keyword evidence="2" id="KW-0479">Metal-binding</keyword>
<keyword evidence="3" id="KW-0677">Repeat</keyword>
<feature type="region of interest" description="Disordered" evidence="9">
    <location>
        <begin position="512"/>
        <end position="550"/>
    </location>
</feature>
<dbReference type="InterPro" id="IPR057828">
    <property type="entry name" value="Znf_C2H2_ZNF142_13th"/>
</dbReference>
<reference evidence="11" key="1">
    <citation type="submission" date="2025-08" db="UniProtKB">
        <authorList>
            <consortium name="Ensembl"/>
        </authorList>
    </citation>
    <scope>IDENTIFICATION</scope>
</reference>
<keyword evidence="12" id="KW-1185">Reference proteome</keyword>
<feature type="domain" description="C2H2-type" evidence="10">
    <location>
        <begin position="1046"/>
        <end position="1074"/>
    </location>
</feature>
<evidence type="ECO:0000256" key="3">
    <source>
        <dbReference type="ARBA" id="ARBA00022737"/>
    </source>
</evidence>
<feature type="domain" description="C2H2-type" evidence="10">
    <location>
        <begin position="1103"/>
        <end position="1131"/>
    </location>
</feature>
<feature type="domain" description="C2H2-type" evidence="10">
    <location>
        <begin position="347"/>
        <end position="374"/>
    </location>
</feature>
<evidence type="ECO:0000256" key="7">
    <source>
        <dbReference type="ARBA" id="ARBA00023242"/>
    </source>
</evidence>
<evidence type="ECO:0000313" key="11">
    <source>
        <dbReference type="Ensembl" id="ENSCCRP00000163374.1"/>
    </source>
</evidence>
<feature type="domain" description="C2H2-type" evidence="10">
    <location>
        <begin position="1161"/>
        <end position="1189"/>
    </location>
</feature>
<feature type="region of interest" description="Disordered" evidence="9">
    <location>
        <begin position="24"/>
        <end position="50"/>
    </location>
</feature>
<feature type="domain" description="C2H2-type" evidence="10">
    <location>
        <begin position="1437"/>
        <end position="1464"/>
    </location>
</feature>
<dbReference type="PROSITE" id="PS50157">
    <property type="entry name" value="ZINC_FINGER_C2H2_2"/>
    <property type="match status" value="18"/>
</dbReference>
<feature type="domain" description="C2H2-type" evidence="10">
    <location>
        <begin position="238"/>
        <end position="262"/>
    </location>
</feature>
<proteinExistence type="predicted"/>
<dbReference type="GO" id="GO:0003677">
    <property type="term" value="F:DNA binding"/>
    <property type="evidence" value="ECO:0007669"/>
    <property type="project" value="UniProtKB-KW"/>
</dbReference>
<dbReference type="InterPro" id="IPR009030">
    <property type="entry name" value="Growth_fac_rcpt_cys_sf"/>
</dbReference>
<dbReference type="PANTHER" id="PTHR24403">
    <property type="entry name" value="ZINC FINGER PROTEIN"/>
    <property type="match status" value="1"/>
</dbReference>
<evidence type="ECO:0000259" key="10">
    <source>
        <dbReference type="PROSITE" id="PS50157"/>
    </source>
</evidence>
<feature type="domain" description="C2H2-type" evidence="10">
    <location>
        <begin position="760"/>
        <end position="788"/>
    </location>
</feature>
<feature type="compositionally biased region" description="Polar residues" evidence="9">
    <location>
        <begin position="512"/>
        <end position="529"/>
    </location>
</feature>
<evidence type="ECO:0000256" key="4">
    <source>
        <dbReference type="ARBA" id="ARBA00022771"/>
    </source>
</evidence>
<evidence type="ECO:0000256" key="8">
    <source>
        <dbReference type="PROSITE-ProRule" id="PRU00042"/>
    </source>
</evidence>
<feature type="compositionally biased region" description="Basic and acidic residues" evidence="9">
    <location>
        <begin position="530"/>
        <end position="549"/>
    </location>
</feature>
<feature type="region of interest" description="Disordered" evidence="9">
    <location>
        <begin position="646"/>
        <end position="683"/>
    </location>
</feature>
<evidence type="ECO:0000313" key="12">
    <source>
        <dbReference type="Proteomes" id="UP001108240"/>
    </source>
</evidence>
<feature type="domain" description="C2H2-type" evidence="10">
    <location>
        <begin position="1296"/>
        <end position="1323"/>
    </location>
</feature>
<dbReference type="GO" id="GO:0008270">
    <property type="term" value="F:zinc ion binding"/>
    <property type="evidence" value="ECO:0007669"/>
    <property type="project" value="UniProtKB-KW"/>
</dbReference>
<dbReference type="PROSITE" id="PS00028">
    <property type="entry name" value="ZINC_FINGER_C2H2_1"/>
    <property type="match status" value="15"/>
</dbReference>
<dbReference type="InterPro" id="IPR036236">
    <property type="entry name" value="Znf_C2H2_sf"/>
</dbReference>
<dbReference type="InterPro" id="IPR050688">
    <property type="entry name" value="Zinc_finger/UBP_domain"/>
</dbReference>
<dbReference type="GO" id="GO:0005634">
    <property type="term" value="C:nucleus"/>
    <property type="evidence" value="ECO:0007669"/>
    <property type="project" value="UniProtKB-SubCell"/>
</dbReference>
<feature type="domain" description="C2H2-type" evidence="10">
    <location>
        <begin position="436"/>
        <end position="464"/>
    </location>
</feature>
<dbReference type="SMART" id="SM00355">
    <property type="entry name" value="ZnF_C2H2"/>
    <property type="match status" value="34"/>
</dbReference>
<dbReference type="FunFam" id="3.30.160.60:FF:002871">
    <property type="entry name" value="Zinc finger protein 142"/>
    <property type="match status" value="1"/>
</dbReference>
<feature type="domain" description="C2H2-type" evidence="10">
    <location>
        <begin position="1380"/>
        <end position="1408"/>
    </location>
</feature>
<feature type="domain" description="C2H2-type" evidence="10">
    <location>
        <begin position="177"/>
        <end position="199"/>
    </location>
</feature>
<feature type="region of interest" description="Disordered" evidence="9">
    <location>
        <begin position="796"/>
        <end position="856"/>
    </location>
</feature>
<organism evidence="11 12">
    <name type="scientific">Cyprinus carpio carpio</name>
    <dbReference type="NCBI Taxonomy" id="630221"/>
    <lineage>
        <taxon>Eukaryota</taxon>
        <taxon>Metazoa</taxon>
        <taxon>Chordata</taxon>
        <taxon>Craniata</taxon>
        <taxon>Vertebrata</taxon>
        <taxon>Euteleostomi</taxon>
        <taxon>Actinopterygii</taxon>
        <taxon>Neopterygii</taxon>
        <taxon>Teleostei</taxon>
        <taxon>Ostariophysi</taxon>
        <taxon>Cypriniformes</taxon>
        <taxon>Cyprinidae</taxon>
        <taxon>Cyprininae</taxon>
        <taxon>Cyprinus</taxon>
    </lineage>
</organism>
<dbReference type="FunFam" id="3.30.160.60:FF:002117">
    <property type="entry name" value="Zinc finger protein 142"/>
    <property type="match status" value="1"/>
</dbReference>
<dbReference type="FunFam" id="3.30.160.60:FF:001657">
    <property type="entry name" value="Zinc finger protein 142"/>
    <property type="match status" value="1"/>
</dbReference>
<dbReference type="InterPro" id="IPR013087">
    <property type="entry name" value="Znf_C2H2_type"/>
</dbReference>
<feature type="domain" description="C2H2-type" evidence="10">
    <location>
        <begin position="1352"/>
        <end position="1379"/>
    </location>
</feature>
<feature type="region of interest" description="Disordered" evidence="9">
    <location>
        <begin position="937"/>
        <end position="979"/>
    </location>
</feature>
<dbReference type="Pfam" id="PF23574">
    <property type="entry name" value="zf-C2H2_ZNF142_18"/>
    <property type="match status" value="1"/>
</dbReference>
<keyword evidence="5" id="KW-0862">Zinc</keyword>
<feature type="domain" description="C2H2-type" evidence="10">
    <location>
        <begin position="319"/>
        <end position="346"/>
    </location>
</feature>
<reference evidence="11" key="2">
    <citation type="submission" date="2025-09" db="UniProtKB">
        <authorList>
            <consortium name="Ensembl"/>
        </authorList>
    </citation>
    <scope>IDENTIFICATION</scope>
</reference>
<keyword evidence="6" id="KW-0238">DNA-binding</keyword>
<dbReference type="Pfam" id="PF13912">
    <property type="entry name" value="zf-C2H2_6"/>
    <property type="match status" value="2"/>
</dbReference>
<dbReference type="FunFam" id="3.30.160.60:FF:002452">
    <property type="entry name" value="zinc finger protein 142 isoform X4"/>
    <property type="match status" value="1"/>
</dbReference>
<dbReference type="SUPFAM" id="SSF57184">
    <property type="entry name" value="Growth factor receptor domain"/>
    <property type="match status" value="1"/>
</dbReference>
<feature type="domain" description="C2H2-type" evidence="10">
    <location>
        <begin position="113"/>
        <end position="140"/>
    </location>
</feature>
<feature type="compositionally biased region" description="Basic residues" evidence="9">
    <location>
        <begin position="40"/>
        <end position="50"/>
    </location>
</feature>
<dbReference type="Proteomes" id="UP001108240">
    <property type="component" value="Unplaced"/>
</dbReference>
<dbReference type="Pfam" id="PF00096">
    <property type="entry name" value="zf-C2H2"/>
    <property type="match status" value="4"/>
</dbReference>
<feature type="compositionally biased region" description="Basic and acidic residues" evidence="9">
    <location>
        <begin position="1512"/>
        <end position="1526"/>
    </location>
</feature>
<dbReference type="Pfam" id="PF23611">
    <property type="entry name" value="zf-C2H2_16"/>
    <property type="match status" value="3"/>
</dbReference>
<dbReference type="FunFam" id="3.30.160.60:FF:001208">
    <property type="entry name" value="Zinc finger protein 142"/>
    <property type="match status" value="1"/>
</dbReference>
<evidence type="ECO:0000256" key="1">
    <source>
        <dbReference type="ARBA" id="ARBA00004123"/>
    </source>
</evidence>
<feature type="compositionally biased region" description="Acidic residues" evidence="9">
    <location>
        <begin position="940"/>
        <end position="972"/>
    </location>
</feature>
<dbReference type="FunFam" id="3.30.160.60:FF:001127">
    <property type="entry name" value="Zinc finger protein 142"/>
    <property type="match status" value="1"/>
</dbReference>
<feature type="domain" description="C2H2-type" evidence="10">
    <location>
        <begin position="1324"/>
        <end position="1351"/>
    </location>
</feature>
<evidence type="ECO:0000256" key="9">
    <source>
        <dbReference type="SAM" id="MobiDB-lite"/>
    </source>
</evidence>
<dbReference type="GO" id="GO:0045944">
    <property type="term" value="P:positive regulation of transcription by RNA polymerase II"/>
    <property type="evidence" value="ECO:0007669"/>
    <property type="project" value="TreeGrafter"/>
</dbReference>
<evidence type="ECO:0000256" key="2">
    <source>
        <dbReference type="ARBA" id="ARBA00022723"/>
    </source>
</evidence>
<dbReference type="SUPFAM" id="SSF57667">
    <property type="entry name" value="beta-beta-alpha zinc fingers"/>
    <property type="match status" value="12"/>
</dbReference>
<feature type="domain" description="C2H2-type" evidence="10">
    <location>
        <begin position="1409"/>
        <end position="1436"/>
    </location>
</feature>
<comment type="subcellular location">
    <subcellularLocation>
        <location evidence="1">Nucleus</location>
    </subcellularLocation>
</comment>
<dbReference type="InterPro" id="IPR056438">
    <property type="entry name" value="Znf-C2H2_CTCF"/>
</dbReference>
<dbReference type="FunFam" id="3.30.160.60:FF:001062">
    <property type="entry name" value="Zinc finger protein 142"/>
    <property type="match status" value="1"/>
</dbReference>
<dbReference type="FunFam" id="3.30.160.60:FF:001033">
    <property type="entry name" value="Zinc finger protein 142"/>
    <property type="match status" value="1"/>
</dbReference>
<evidence type="ECO:0000256" key="6">
    <source>
        <dbReference type="ARBA" id="ARBA00023125"/>
    </source>
</evidence>
<keyword evidence="7" id="KW-0539">Nucleus</keyword>
<keyword evidence="4 8" id="KW-0863">Zinc-finger</keyword>
<dbReference type="Ensembl" id="ENSCCRT00000184258.1">
    <property type="protein sequence ID" value="ENSCCRP00000163374.1"/>
    <property type="gene ID" value="ENSCCRG00000080565.1"/>
</dbReference>
<sequence>MDQQEPGCDAEQLKHVENKVADTTKALSQSKGTDMAVQPRSKKSVSKKFKASTKKGGKCTTISQEKPLSKDLSVAEGTEHMFRTHICSECRRCFKTRSHLIEHMRIHFPDPSLQCPTCKHFFTSKSKLRIHMLRETGQKLHRCHLCEYRAVERNSLRRHLTSVHGHQEDDAPHGEVFKCPTCQKTFSQSQALKSHMKSHNKTLNGQPLLCFNKGCSFQSTEKKQLQKHVLDAHQIDAVECRHHACGAFFGSLEDMEKHFRTHQAYHCPHCDFSCSKFDQHVGHFHASEKTHHCEQCSFVTAHKRVLKRHMLMHTGEKPHKCRLCDFRCRDETYLSKHMLTHSNDKQHMCSECGYVTKWKHYLSVHMRKHAGDLRYKCNQCPYRCHRIDQLNSHKLRHQEKSLICEVCAYSCKRKTELRSHMQLKHSTNADPQPPVYQCKFCPYTTKYRQALHSHENCRHTRTRVFRCALCRYTTFSNTSLFLHKKKSHGYVPGDVGWLEKYAEKEKEQSSADLTHNFFSKTTVPQTSNSEYREESVTTKESNRTIDDSKCMSVNDNENVAIAATIGRPEEMTLVQQASLDIESEREEASNLSEGHSADEEQCGSPLFASQTSQSSTQMVLTETVNIHDTAFDFESHTLHTVHQNFPQLSADDDDDDNAAYCKDPSDSEDLAPLTETERSTEGLHQEKCVEASATETRLQVMRKQDKEQAEALVLEGRVQMLVVQTRDSMYQCSRCSYVTRKQAALIRHCKSSCQVMKAGLRCQDCGMRFKQQRALNTHLQKCRSLQRRRKKLDFTSTVGTSGSCGGSSGSDASIQEQSAALKSGSLTTHPELVDITDSTDSRVQVSAEPEGSLSPSITTVVNETNSLTGTTKGGQATVESRNKLAEEELVNDEISGYTEDDGRYTCRKCPFSSVRKVTVDRHCATCCGSSHKVHLAETGEQLEQEDNPSDSDPDQEEDGANDSERDSGEEETPQNPKPRFSCPNCPFLCHQKRALTSHQIKGCLKPGEKQCPQCSFVAKSEKSLNHHILGHKNDKKVTSGKISGNLQCNLCSFTCKQERCLTQHVAVKHEGVRPHQCRFCSFSTVRGYRLEAHESMHTGVGRHSCKLCGQTFGTTSRLRLHHQRIHDKQATHFCSLCDYRAYNLNDINRHNLSCHTGDLSYHCSQCNARFSSEVALRQHSNRAHPDASSLSCTQCNFTCSSHAALKVHLQHEHSEIKMKDPQNGTEKQSKISITHQCLVCSFSTHKKLLLVQHMLDEHEDRPAEEKTLKCDVCGFSCTHQVVFDQHVRSHGGTCLFKCTECEFSTRNKQKITWHIRIHTGEKPYKCEKCSYACADPSRLKYHMRIHMEERKYLCPECGYKCKWVNQLKYHMTKHTGAKPYACEDCEYRTNRADALRIHRETRHRDVRSFICEKCGKAFKTRFLLKTHQRKHSEDRPCVCSICQRAFRWPAGLRHHYLSHTNQLPFYCLHCPYRAKQKFQVVKHLQRHHPDLPVQDGVGKDQEASSMGTQRTWIREEEERQENGGDM</sequence>
<accession>A0A9J8BZU4</accession>
<evidence type="ECO:0000256" key="5">
    <source>
        <dbReference type="ARBA" id="ARBA00022833"/>
    </source>
</evidence>
<feature type="region of interest" description="Disordered" evidence="9">
    <location>
        <begin position="1489"/>
        <end position="1526"/>
    </location>
</feature>
<feature type="compositionally biased region" description="Polar residues" evidence="9">
    <location>
        <begin position="811"/>
        <end position="828"/>
    </location>
</feature>
<feature type="region of interest" description="Disordered" evidence="9">
    <location>
        <begin position="582"/>
        <end position="614"/>
    </location>
</feature>
<name>A0A9J8BZU4_CYPCA</name>
<feature type="domain" description="C2H2-type" evidence="10">
    <location>
        <begin position="291"/>
        <end position="318"/>
    </location>
</feature>
<dbReference type="GeneTree" id="ENSGT00940000163074"/>
<feature type="domain" description="C2H2-type" evidence="10">
    <location>
        <begin position="85"/>
        <end position="112"/>
    </location>
</feature>
<dbReference type="FunFam" id="3.30.160.60:FF:000614">
    <property type="entry name" value="Zinc finger protein 142"/>
    <property type="match status" value="1"/>
</dbReference>
<dbReference type="PANTHER" id="PTHR24403:SF109">
    <property type="entry name" value="ZINC FINGER PROTEIN 845-LIKE"/>
    <property type="match status" value="1"/>
</dbReference>